<accession>A0A517NPU6</accession>
<dbReference type="Proteomes" id="UP000319817">
    <property type="component" value="Chromosome"/>
</dbReference>
<sequence>MGFSNLSIRNRITSFVIAITMGALLSPSSLPAQEKLQPAGAALGVDNAPVVVVTVASINKLMQDVNYLSSLAGQPQAGGMFQMMAGTFTQGIDMTQPIAVLVPMVNGMPEPIAVIPTANVKTVLKRLEAQTGPVDELDDGTLVIAVGPNVVYIRQVGNWAIAARSRDVLSMAPADPTTLFTGMGNSYDLAFRVKMQQIPAETRDMLTAQLRQGFEQAMAQQSEEEAEATRKMAEGTLDQIQMMIEQSDEINFGWNVDQTAKEMVIDFSYTALQGTKLASLYGNQKPIPSAFGSVIRDDAAGYMHVASSISPEAVEMTRSSLNNSLGAVRSAIENSDEMTPDQQAKFVELINRLADLYVDSVSEGKVDMGGMLLANEDDFRFVFGGFVSDGNEAAQIVKDLAAEVEKEVAGKPDAPRFKFDQGQYNGVTMHVIEADVPAREEEARRVFGEMLQVHIGTGPKAVYLAVGKDSESTLKKLIDAGGQDAGAGNRPLGQVRIKLLPILQFAQSVDDNEAVAAMITTLTGAADPGVVTVISDGIANGTKSRFTVGEGLIKAIGAAAAQAQQQKAAARGF</sequence>
<dbReference type="EMBL" id="CP036526">
    <property type="protein sequence ID" value="QDT09146.1"/>
    <property type="molecule type" value="Genomic_DNA"/>
</dbReference>
<reference evidence="1 2" key="1">
    <citation type="submission" date="2019-02" db="EMBL/GenBank/DDBJ databases">
        <title>Deep-cultivation of Planctomycetes and their phenomic and genomic characterization uncovers novel biology.</title>
        <authorList>
            <person name="Wiegand S."/>
            <person name="Jogler M."/>
            <person name="Boedeker C."/>
            <person name="Pinto D."/>
            <person name="Vollmers J."/>
            <person name="Rivas-Marin E."/>
            <person name="Kohn T."/>
            <person name="Peeters S.H."/>
            <person name="Heuer A."/>
            <person name="Rast P."/>
            <person name="Oberbeckmann S."/>
            <person name="Bunk B."/>
            <person name="Jeske O."/>
            <person name="Meyerdierks A."/>
            <person name="Storesund J.E."/>
            <person name="Kallscheuer N."/>
            <person name="Luecker S."/>
            <person name="Lage O.M."/>
            <person name="Pohl T."/>
            <person name="Merkel B.J."/>
            <person name="Hornburger P."/>
            <person name="Mueller R.-W."/>
            <person name="Bruemmer F."/>
            <person name="Labrenz M."/>
            <person name="Spormann A.M."/>
            <person name="Op den Camp H."/>
            <person name="Overmann J."/>
            <person name="Amann R."/>
            <person name="Jetten M.S.M."/>
            <person name="Mascher T."/>
            <person name="Medema M.H."/>
            <person name="Devos D.P."/>
            <person name="Kaster A.-K."/>
            <person name="Ovreas L."/>
            <person name="Rohde M."/>
            <person name="Galperin M.Y."/>
            <person name="Jogler C."/>
        </authorList>
    </citation>
    <scope>NUCLEOTIDE SEQUENCE [LARGE SCALE GENOMIC DNA]</scope>
    <source>
        <strain evidence="1 2">K23_9</strain>
    </source>
</reference>
<dbReference type="RefSeq" id="WP_419189699.1">
    <property type="nucleotide sequence ID" value="NZ_CP036526.1"/>
</dbReference>
<keyword evidence="2" id="KW-1185">Reference proteome</keyword>
<evidence type="ECO:0000313" key="2">
    <source>
        <dbReference type="Proteomes" id="UP000319817"/>
    </source>
</evidence>
<dbReference type="AlphaFoldDB" id="A0A517NPU6"/>
<organism evidence="1 2">
    <name type="scientific">Stieleria marina</name>
    <dbReference type="NCBI Taxonomy" id="1930275"/>
    <lineage>
        <taxon>Bacteria</taxon>
        <taxon>Pseudomonadati</taxon>
        <taxon>Planctomycetota</taxon>
        <taxon>Planctomycetia</taxon>
        <taxon>Pirellulales</taxon>
        <taxon>Pirellulaceae</taxon>
        <taxon>Stieleria</taxon>
    </lineage>
</organism>
<name>A0A517NPU6_9BACT</name>
<proteinExistence type="predicted"/>
<protein>
    <submittedName>
        <fullName evidence="1">Uncharacterized protein</fullName>
    </submittedName>
</protein>
<evidence type="ECO:0000313" key="1">
    <source>
        <dbReference type="EMBL" id="QDT09146.1"/>
    </source>
</evidence>
<gene>
    <name evidence="1" type="ORF">K239x_10910</name>
</gene>